<reference evidence="4 5" key="1">
    <citation type="submission" date="2014-10" db="EMBL/GenBank/DDBJ databases">
        <title>Genome sequencing of Vibrio sinaloensis T08.</title>
        <authorList>
            <person name="Chan K.-G."/>
            <person name="Mohamad N.I."/>
        </authorList>
    </citation>
    <scope>NUCLEOTIDE SEQUENCE [LARGE SCALE GENOMIC DNA]</scope>
    <source>
        <strain evidence="4 5">T08</strain>
    </source>
</reference>
<accession>A0A0A5HY93</accession>
<feature type="domain" description="Outer membrane protein beta-barrel" evidence="3">
    <location>
        <begin position="6"/>
        <end position="170"/>
    </location>
</feature>
<dbReference type="InterPro" id="IPR011250">
    <property type="entry name" value="OMP/PagP_B-barrel"/>
</dbReference>
<dbReference type="Pfam" id="PF13505">
    <property type="entry name" value="OMP_b-brl"/>
    <property type="match status" value="1"/>
</dbReference>
<protein>
    <submittedName>
        <fullName evidence="4">Membrane protein</fullName>
    </submittedName>
</protein>
<feature type="signal peptide" evidence="2">
    <location>
        <begin position="1"/>
        <end position="19"/>
    </location>
</feature>
<evidence type="ECO:0000256" key="1">
    <source>
        <dbReference type="ARBA" id="ARBA00022729"/>
    </source>
</evidence>
<evidence type="ECO:0000259" key="3">
    <source>
        <dbReference type="Pfam" id="PF13505"/>
    </source>
</evidence>
<gene>
    <name evidence="4" type="ORF">NM06_11540</name>
</gene>
<dbReference type="InterPro" id="IPR027385">
    <property type="entry name" value="Beta-barrel_OMP"/>
</dbReference>
<dbReference type="RefSeq" id="WP_038191080.1">
    <property type="nucleotide sequence ID" value="NZ_JRWP01000020.1"/>
</dbReference>
<comment type="caution">
    <text evidence="4">The sequence shown here is derived from an EMBL/GenBank/DDBJ whole genome shotgun (WGS) entry which is preliminary data.</text>
</comment>
<proteinExistence type="predicted"/>
<dbReference type="SUPFAM" id="SSF56925">
    <property type="entry name" value="OMPA-like"/>
    <property type="match status" value="1"/>
</dbReference>
<dbReference type="STRING" id="379097.SE23_15740"/>
<evidence type="ECO:0000313" key="5">
    <source>
        <dbReference type="Proteomes" id="UP000030451"/>
    </source>
</evidence>
<feature type="chain" id="PRO_5002023465" evidence="2">
    <location>
        <begin position="20"/>
        <end position="171"/>
    </location>
</feature>
<dbReference type="OrthoDB" id="5622477at2"/>
<sequence>MKKTLLALLVMGVSASASADSWLYAGIQGGKSNLESESSTAYGVHVGTGILPLIGLEAGYFNHGSIDLEARNISGSADFTSFYAAAKPSIDFGPLHIYAKGGLNTYNVEFTGDLSSVSDDSGIGLMYGFGAEYNIFPGLTVGASYQSFGFEVDGSGENVDSFTVNATFHFL</sequence>
<dbReference type="Proteomes" id="UP000030451">
    <property type="component" value="Unassembled WGS sequence"/>
</dbReference>
<keyword evidence="1 2" id="KW-0732">Signal</keyword>
<dbReference type="Gene3D" id="2.40.160.20">
    <property type="match status" value="1"/>
</dbReference>
<dbReference type="EMBL" id="JRWP01000020">
    <property type="protein sequence ID" value="KGY08474.1"/>
    <property type="molecule type" value="Genomic_DNA"/>
</dbReference>
<dbReference type="AlphaFoldDB" id="A0A0A5HY93"/>
<evidence type="ECO:0000313" key="4">
    <source>
        <dbReference type="EMBL" id="KGY08474.1"/>
    </source>
</evidence>
<organism evidence="4 5">
    <name type="scientific">Photobacterium sp. (strain ATCC 43367)</name>
    <dbReference type="NCBI Taxonomy" id="379097"/>
    <lineage>
        <taxon>Bacteria</taxon>
        <taxon>Pseudomonadati</taxon>
        <taxon>Pseudomonadota</taxon>
        <taxon>Gammaproteobacteria</taxon>
        <taxon>Vibrionales</taxon>
        <taxon>Vibrionaceae</taxon>
        <taxon>Vibrio</taxon>
        <taxon>Vibrio oreintalis group</taxon>
    </lineage>
</organism>
<name>A0A0A5HY93_PHOS4</name>
<evidence type="ECO:0000256" key="2">
    <source>
        <dbReference type="SAM" id="SignalP"/>
    </source>
</evidence>